<feature type="transmembrane region" description="Helical" evidence="1">
    <location>
        <begin position="163"/>
        <end position="182"/>
    </location>
</feature>
<evidence type="ECO:0000256" key="1">
    <source>
        <dbReference type="SAM" id="Phobius"/>
    </source>
</evidence>
<dbReference type="AlphaFoldDB" id="A0A2I9CV56"/>
<evidence type="ECO:0000313" key="3">
    <source>
        <dbReference type="Proteomes" id="UP000236569"/>
    </source>
</evidence>
<reference evidence="3" key="1">
    <citation type="submission" date="2018-01" db="EMBL/GenBank/DDBJ databases">
        <title>Draft Genome Sequence of the Radioresistant Bacterium Deinococcus aerius TR0125, Isolated from the Higher Atmosphere above Japan.</title>
        <authorList>
            <person name="Satoh K."/>
            <person name="Arai H."/>
            <person name="Sanzen T."/>
            <person name="Kawaguchi Y."/>
            <person name="Hayashi H."/>
            <person name="Yokobori S."/>
            <person name="Yamagishi A."/>
            <person name="Oono Y."/>
            <person name="Narumi I."/>
        </authorList>
    </citation>
    <scope>NUCLEOTIDE SEQUENCE [LARGE SCALE GENOMIC DNA]</scope>
    <source>
        <strain evidence="3">TR0125</strain>
    </source>
</reference>
<feature type="transmembrane region" description="Helical" evidence="1">
    <location>
        <begin position="120"/>
        <end position="142"/>
    </location>
</feature>
<keyword evidence="1" id="KW-0472">Membrane</keyword>
<feature type="transmembrane region" description="Helical" evidence="1">
    <location>
        <begin position="46"/>
        <end position="72"/>
    </location>
</feature>
<keyword evidence="1" id="KW-0812">Transmembrane</keyword>
<name>A0A2I9CV56_9DEIO</name>
<comment type="caution">
    <text evidence="2">The sequence shown here is derived from an EMBL/GenBank/DDBJ whole genome shotgun (WGS) entry which is preliminary data.</text>
</comment>
<dbReference type="RefSeq" id="WP_369689455.1">
    <property type="nucleotide sequence ID" value="NZ_BFAG01000006.1"/>
</dbReference>
<protein>
    <submittedName>
        <fullName evidence="2">Uncharacterized protein</fullName>
    </submittedName>
</protein>
<accession>A0A2I9CV56</accession>
<dbReference type="Proteomes" id="UP000236569">
    <property type="component" value="Unassembled WGS sequence"/>
</dbReference>
<gene>
    <name evidence="2" type="ORF">DAERI_060032</name>
</gene>
<dbReference type="EMBL" id="BFAG01000006">
    <property type="protein sequence ID" value="GBF05772.1"/>
    <property type="molecule type" value="Genomic_DNA"/>
</dbReference>
<feature type="transmembrane region" description="Helical" evidence="1">
    <location>
        <begin position="84"/>
        <end position="108"/>
    </location>
</feature>
<feature type="transmembrane region" description="Helical" evidence="1">
    <location>
        <begin position="21"/>
        <end position="40"/>
    </location>
</feature>
<organism evidence="2 3">
    <name type="scientific">Deinococcus aerius</name>
    <dbReference type="NCBI Taxonomy" id="200253"/>
    <lineage>
        <taxon>Bacteria</taxon>
        <taxon>Thermotogati</taxon>
        <taxon>Deinococcota</taxon>
        <taxon>Deinococci</taxon>
        <taxon>Deinococcales</taxon>
        <taxon>Deinococcaceae</taxon>
        <taxon>Deinococcus</taxon>
    </lineage>
</organism>
<proteinExistence type="predicted"/>
<sequence length="220" mass="23276">MRGTPGSAGAGNRVRWRQVALVTLGLEVAALLGLAAFSLWRGDFSLGAWFVGINAFLRALVLAGWTAVLGRFSLGRAVSPTDGMLRALSIAFPWVTSFRLVLWFWTLLGVLSGGAPEANTVALTALLTVWPAYVLAQNAVYGTLARLAPNPADDTGRKRLADWLNVAAALSLAMAVFNVVPIRGFSAPPILTDQLVYGVSGALDVLATLLALRAVQSMKD</sequence>
<feature type="transmembrane region" description="Helical" evidence="1">
    <location>
        <begin position="194"/>
        <end position="215"/>
    </location>
</feature>
<keyword evidence="3" id="KW-1185">Reference proteome</keyword>
<evidence type="ECO:0000313" key="2">
    <source>
        <dbReference type="EMBL" id="GBF05772.1"/>
    </source>
</evidence>
<keyword evidence="1" id="KW-1133">Transmembrane helix</keyword>